<feature type="domain" description="PUA" evidence="9">
    <location>
        <begin position="285"/>
        <end position="367"/>
    </location>
</feature>
<feature type="binding site" evidence="8">
    <location>
        <position position="17"/>
    </location>
    <ligand>
        <name>ATP</name>
        <dbReference type="ChEBI" id="CHEBI:30616"/>
    </ligand>
</feature>
<feature type="binding site" evidence="8">
    <location>
        <position position="58"/>
    </location>
    <ligand>
        <name>substrate</name>
    </ligand>
</feature>
<keyword evidence="2 8" id="KW-0028">Amino-acid biosynthesis</keyword>
<dbReference type="InterPro" id="IPR036393">
    <property type="entry name" value="AceGlu_kinase-like_sf"/>
</dbReference>
<dbReference type="InterPro" id="IPR011529">
    <property type="entry name" value="Glu_5kinase"/>
</dbReference>
<dbReference type="PANTHER" id="PTHR43654:SF1">
    <property type="entry name" value="ISOPENTENYL PHOSPHATE KINASE"/>
    <property type="match status" value="1"/>
</dbReference>
<keyword evidence="4 8" id="KW-0808">Transferase</keyword>
<dbReference type="PROSITE" id="PS00902">
    <property type="entry name" value="GLUTAMATE_5_KINASE"/>
    <property type="match status" value="1"/>
</dbReference>
<feature type="binding site" evidence="8">
    <location>
        <begin position="177"/>
        <end position="178"/>
    </location>
    <ligand>
        <name>ATP</name>
        <dbReference type="ChEBI" id="CHEBI:30616"/>
    </ligand>
</feature>
<keyword evidence="5 8" id="KW-0547">Nucleotide-binding</keyword>
<feature type="binding site" evidence="8">
    <location>
        <begin position="220"/>
        <end position="226"/>
    </location>
    <ligand>
        <name>ATP</name>
        <dbReference type="ChEBI" id="CHEBI:30616"/>
    </ligand>
</feature>
<feature type="binding site" evidence="8">
    <location>
        <position position="145"/>
    </location>
    <ligand>
        <name>substrate</name>
    </ligand>
</feature>
<sequence>MESALSAVKTARRLVIKIGSALLVDKDTRGLRRDWLAALANDVAALRASGTQVILVSSGAIAMGMAPLGFTSRPEKLEEAQAAASVGQIRLAQAYQSLFEHHDIVIGQILLTIHELEQRPAYLNARNTVEALLERGVIPVINENDTVATSEIRFGDNDRLAARVAQMVGADTLVLLSDIDGLYDSDPTTNPNAKFFDRVEAITPEVEAMAGPPSRTTPGTGGMITKLMAAKIALAGGCSMIIMNGKEAHPIGRLEAGERATLFPATTDALTVRKQWIRSLMAPRGYLHIDAGAVAALKKGASLLAAGVTEVDGGFDRGDLVAFMGPDGHLVGQGLVSYDHIDALKIQGRKMQDVYDILGYVGRSALVHRDDLVLL</sequence>
<keyword evidence="7 8" id="KW-0067">ATP-binding</keyword>
<dbReference type="Gene3D" id="3.40.1160.10">
    <property type="entry name" value="Acetylglutamate kinase-like"/>
    <property type="match status" value="1"/>
</dbReference>
<dbReference type="Gene3D" id="2.30.130.10">
    <property type="entry name" value="PUA domain"/>
    <property type="match status" value="1"/>
</dbReference>
<dbReference type="SMART" id="SM00359">
    <property type="entry name" value="PUA"/>
    <property type="match status" value="1"/>
</dbReference>
<comment type="similarity">
    <text evidence="8">Belongs to the glutamate 5-kinase family.</text>
</comment>
<evidence type="ECO:0000256" key="7">
    <source>
        <dbReference type="ARBA" id="ARBA00022840"/>
    </source>
</evidence>
<comment type="pathway">
    <text evidence="8">Amino-acid biosynthesis; L-proline biosynthesis; L-glutamate 5-semialdehyde from L-glutamate: step 1/2.</text>
</comment>
<keyword evidence="6 8" id="KW-0418">Kinase</keyword>
<dbReference type="EC" id="2.7.2.11" evidence="8"/>
<reference evidence="10 11" key="1">
    <citation type="submission" date="2016-10" db="EMBL/GenBank/DDBJ databases">
        <authorList>
            <person name="de Groot N.N."/>
        </authorList>
    </citation>
    <scope>NUCLEOTIDE SEQUENCE [LARGE SCALE GENOMIC DNA]</scope>
    <source>
        <strain evidence="10 11">CGMCC 1.9109</strain>
    </source>
</reference>
<evidence type="ECO:0000256" key="8">
    <source>
        <dbReference type="HAMAP-Rule" id="MF_00456"/>
    </source>
</evidence>
<evidence type="ECO:0000256" key="3">
    <source>
        <dbReference type="ARBA" id="ARBA00022650"/>
    </source>
</evidence>
<dbReference type="InterPro" id="IPR036974">
    <property type="entry name" value="PUA_sf"/>
</dbReference>
<dbReference type="InterPro" id="IPR005715">
    <property type="entry name" value="Glu_5kinase/COase_Synthase"/>
</dbReference>
<dbReference type="AlphaFoldDB" id="A0A1G7A2Q1"/>
<dbReference type="InterPro" id="IPR001048">
    <property type="entry name" value="Asp/Glu/Uridylate_kinase"/>
</dbReference>
<dbReference type="InterPro" id="IPR015947">
    <property type="entry name" value="PUA-like_sf"/>
</dbReference>
<dbReference type="NCBIfam" id="TIGR01027">
    <property type="entry name" value="proB"/>
    <property type="match status" value="1"/>
</dbReference>
<protein>
    <recommendedName>
        <fullName evidence="8">Glutamate 5-kinase</fullName>
        <ecNumber evidence="8">2.7.2.11</ecNumber>
    </recommendedName>
    <alternativeName>
        <fullName evidence="8">Gamma-glutamyl kinase</fullName>
        <shortName evidence="8">GK</shortName>
    </alternativeName>
</protein>
<dbReference type="SUPFAM" id="SSF88697">
    <property type="entry name" value="PUA domain-like"/>
    <property type="match status" value="1"/>
</dbReference>
<dbReference type="GO" id="GO:0055129">
    <property type="term" value="P:L-proline biosynthetic process"/>
    <property type="evidence" value="ECO:0007669"/>
    <property type="project" value="UniProtKB-UniRule"/>
</dbReference>
<dbReference type="InterPro" id="IPR041739">
    <property type="entry name" value="G5K_ProB"/>
</dbReference>
<dbReference type="Proteomes" id="UP000183685">
    <property type="component" value="Unassembled WGS sequence"/>
</dbReference>
<dbReference type="CDD" id="cd21157">
    <property type="entry name" value="PUA_G5K"/>
    <property type="match status" value="1"/>
</dbReference>
<comment type="function">
    <text evidence="8">Catalyzes the transfer of a phosphate group to glutamate to form L-glutamate 5-phosphate.</text>
</comment>
<dbReference type="GO" id="GO:0005524">
    <property type="term" value="F:ATP binding"/>
    <property type="evidence" value="ECO:0007669"/>
    <property type="project" value="UniProtKB-KW"/>
</dbReference>
<evidence type="ECO:0000313" key="11">
    <source>
        <dbReference type="Proteomes" id="UP000183685"/>
    </source>
</evidence>
<dbReference type="EMBL" id="FNAK01000004">
    <property type="protein sequence ID" value="SDE09109.1"/>
    <property type="molecule type" value="Genomic_DNA"/>
</dbReference>
<dbReference type="RefSeq" id="WP_068304033.1">
    <property type="nucleotide sequence ID" value="NZ_FNAK01000004.1"/>
</dbReference>
<organism evidence="10 11">
    <name type="scientific">Kordiimonas lacus</name>
    <dbReference type="NCBI Taxonomy" id="637679"/>
    <lineage>
        <taxon>Bacteria</taxon>
        <taxon>Pseudomonadati</taxon>
        <taxon>Pseudomonadota</taxon>
        <taxon>Alphaproteobacteria</taxon>
        <taxon>Kordiimonadales</taxon>
        <taxon>Kordiimonadaceae</taxon>
        <taxon>Kordiimonas</taxon>
    </lineage>
</organism>
<dbReference type="FunFam" id="3.40.1160.10:FF:000018">
    <property type="entry name" value="Glutamate 5-kinase"/>
    <property type="match status" value="1"/>
</dbReference>
<dbReference type="PIRSF" id="PIRSF000729">
    <property type="entry name" value="GK"/>
    <property type="match status" value="1"/>
</dbReference>
<dbReference type="GO" id="GO:0005829">
    <property type="term" value="C:cytosol"/>
    <property type="evidence" value="ECO:0007669"/>
    <property type="project" value="TreeGrafter"/>
</dbReference>
<dbReference type="PANTHER" id="PTHR43654">
    <property type="entry name" value="GLUTAMATE 5-KINASE"/>
    <property type="match status" value="1"/>
</dbReference>
<evidence type="ECO:0000256" key="1">
    <source>
        <dbReference type="ARBA" id="ARBA00022490"/>
    </source>
</evidence>
<dbReference type="PROSITE" id="PS50890">
    <property type="entry name" value="PUA"/>
    <property type="match status" value="1"/>
</dbReference>
<dbReference type="InterPro" id="IPR019797">
    <property type="entry name" value="Glutamate_5-kinase_CS"/>
</dbReference>
<evidence type="ECO:0000259" key="9">
    <source>
        <dbReference type="SMART" id="SM00359"/>
    </source>
</evidence>
<dbReference type="HAMAP" id="MF_00456">
    <property type="entry name" value="ProB"/>
    <property type="match status" value="1"/>
</dbReference>
<dbReference type="Pfam" id="PF00696">
    <property type="entry name" value="AA_kinase"/>
    <property type="match status" value="1"/>
</dbReference>
<accession>A0A1G7A2Q1</accession>
<dbReference type="Pfam" id="PF01472">
    <property type="entry name" value="PUA"/>
    <property type="match status" value="1"/>
</dbReference>
<keyword evidence="11" id="KW-1185">Reference proteome</keyword>
<proteinExistence type="inferred from homology"/>
<dbReference type="InterPro" id="IPR001057">
    <property type="entry name" value="Glu/AcGlu_kinase"/>
</dbReference>
<evidence type="ECO:0000256" key="4">
    <source>
        <dbReference type="ARBA" id="ARBA00022679"/>
    </source>
</evidence>
<evidence type="ECO:0000313" key="10">
    <source>
        <dbReference type="EMBL" id="SDE09109.1"/>
    </source>
</evidence>
<dbReference type="STRING" id="637679.GCA_001550055_01795"/>
<comment type="subcellular location">
    <subcellularLocation>
        <location evidence="8">Cytoplasm</location>
    </subcellularLocation>
</comment>
<evidence type="ECO:0000256" key="2">
    <source>
        <dbReference type="ARBA" id="ARBA00022605"/>
    </source>
</evidence>
<comment type="catalytic activity">
    <reaction evidence="8">
        <text>L-glutamate + ATP = L-glutamyl 5-phosphate + ADP</text>
        <dbReference type="Rhea" id="RHEA:14877"/>
        <dbReference type="ChEBI" id="CHEBI:29985"/>
        <dbReference type="ChEBI" id="CHEBI:30616"/>
        <dbReference type="ChEBI" id="CHEBI:58274"/>
        <dbReference type="ChEBI" id="CHEBI:456216"/>
        <dbReference type="EC" id="2.7.2.11"/>
    </reaction>
</comment>
<evidence type="ECO:0000256" key="5">
    <source>
        <dbReference type="ARBA" id="ARBA00022741"/>
    </source>
</evidence>
<dbReference type="InterPro" id="IPR002478">
    <property type="entry name" value="PUA"/>
</dbReference>
<dbReference type="CDD" id="cd04242">
    <property type="entry name" value="AAK_G5K_ProB"/>
    <property type="match status" value="1"/>
</dbReference>
<feature type="binding site" evidence="8">
    <location>
        <position position="157"/>
    </location>
    <ligand>
        <name>substrate</name>
    </ligand>
</feature>
<gene>
    <name evidence="8" type="primary">proB</name>
    <name evidence="10" type="ORF">SAMN04488071_2062</name>
</gene>
<evidence type="ECO:0000256" key="6">
    <source>
        <dbReference type="ARBA" id="ARBA00022777"/>
    </source>
</evidence>
<dbReference type="GO" id="GO:0004349">
    <property type="term" value="F:glutamate 5-kinase activity"/>
    <property type="evidence" value="ECO:0007669"/>
    <property type="project" value="UniProtKB-UniRule"/>
</dbReference>
<dbReference type="PRINTS" id="PR00474">
    <property type="entry name" value="GLU5KINASE"/>
</dbReference>
<name>A0A1G7A2Q1_9PROT</name>
<dbReference type="OrthoDB" id="9804434at2"/>
<dbReference type="SUPFAM" id="SSF53633">
    <property type="entry name" value="Carbamate kinase-like"/>
    <property type="match status" value="1"/>
</dbReference>
<dbReference type="GO" id="GO:0003723">
    <property type="term" value="F:RNA binding"/>
    <property type="evidence" value="ECO:0007669"/>
    <property type="project" value="InterPro"/>
</dbReference>
<keyword evidence="3 8" id="KW-0641">Proline biosynthesis</keyword>
<dbReference type="UniPathway" id="UPA00098">
    <property type="reaction ID" value="UER00359"/>
</dbReference>
<keyword evidence="1 8" id="KW-0963">Cytoplasm</keyword>